<dbReference type="Pfam" id="PF00581">
    <property type="entry name" value="Rhodanese"/>
    <property type="match status" value="1"/>
</dbReference>
<evidence type="ECO:0000313" key="2">
    <source>
        <dbReference type="EMBL" id="AOW22063.1"/>
    </source>
</evidence>
<dbReference type="KEGG" id="lul:LPB138_08980"/>
<gene>
    <name evidence="2" type="ORF">LPB138_08980</name>
</gene>
<dbReference type="PANTHER" id="PTHR43031:SF1">
    <property type="entry name" value="PYRIDINE NUCLEOTIDE-DISULPHIDE OXIDOREDUCTASE"/>
    <property type="match status" value="1"/>
</dbReference>
<keyword evidence="3" id="KW-1185">Reference proteome</keyword>
<proteinExistence type="predicted"/>
<dbReference type="RefSeq" id="WP_070238222.1">
    <property type="nucleotide sequence ID" value="NZ_CP017478.1"/>
</dbReference>
<dbReference type="GO" id="GO:0016740">
    <property type="term" value="F:transferase activity"/>
    <property type="evidence" value="ECO:0007669"/>
    <property type="project" value="UniProtKB-KW"/>
</dbReference>
<dbReference type="InterPro" id="IPR036873">
    <property type="entry name" value="Rhodanese-like_dom_sf"/>
</dbReference>
<dbReference type="STRING" id="1850246.LPB138_08980"/>
<dbReference type="PANTHER" id="PTHR43031">
    <property type="entry name" value="FAD-DEPENDENT OXIDOREDUCTASE"/>
    <property type="match status" value="1"/>
</dbReference>
<dbReference type="Gene3D" id="3.40.250.10">
    <property type="entry name" value="Rhodanese-like domain"/>
    <property type="match status" value="1"/>
</dbReference>
<dbReference type="Proteomes" id="UP000176050">
    <property type="component" value="Chromosome"/>
</dbReference>
<dbReference type="InterPro" id="IPR001763">
    <property type="entry name" value="Rhodanese-like_dom"/>
</dbReference>
<dbReference type="EMBL" id="CP017478">
    <property type="protein sequence ID" value="AOW22063.1"/>
    <property type="molecule type" value="Genomic_DNA"/>
</dbReference>
<evidence type="ECO:0000259" key="1">
    <source>
        <dbReference type="PROSITE" id="PS50206"/>
    </source>
</evidence>
<feature type="domain" description="Rhodanese" evidence="1">
    <location>
        <begin position="8"/>
        <end position="85"/>
    </location>
</feature>
<reference evidence="2 3" key="1">
    <citation type="submission" date="2016-10" db="EMBL/GenBank/DDBJ databases">
        <title>Lutibacter sp. LPB0138, isolated from marine gastropod.</title>
        <authorList>
            <person name="Kim E."/>
            <person name="Yi H."/>
        </authorList>
    </citation>
    <scope>NUCLEOTIDE SEQUENCE [LARGE SCALE GENOMIC DNA]</scope>
    <source>
        <strain evidence="2 3">LPB0138</strain>
    </source>
</reference>
<sequence>MDEIQEYLKKGAVVIDVRTVAEYADGHVEGSHNIVLDTIPHNVEKIKAFGKPIIAVCRSGARSGSATQFLNDEGLDVINGGPWQNVAQYVTE</sequence>
<keyword evidence="2" id="KW-0808">Transferase</keyword>
<dbReference type="AlphaFoldDB" id="A0A1D8PBU0"/>
<protein>
    <submittedName>
        <fullName evidence="2">Sulfurtransferase</fullName>
    </submittedName>
</protein>
<name>A0A1D8PBU0_9FLAO</name>
<dbReference type="PROSITE" id="PS50206">
    <property type="entry name" value="RHODANESE_3"/>
    <property type="match status" value="1"/>
</dbReference>
<organism evidence="2 3">
    <name type="scientific">Urechidicola croceus</name>
    <dbReference type="NCBI Taxonomy" id="1850246"/>
    <lineage>
        <taxon>Bacteria</taxon>
        <taxon>Pseudomonadati</taxon>
        <taxon>Bacteroidota</taxon>
        <taxon>Flavobacteriia</taxon>
        <taxon>Flavobacteriales</taxon>
        <taxon>Flavobacteriaceae</taxon>
        <taxon>Urechidicola</taxon>
    </lineage>
</organism>
<dbReference type="SUPFAM" id="SSF52821">
    <property type="entry name" value="Rhodanese/Cell cycle control phosphatase"/>
    <property type="match status" value="1"/>
</dbReference>
<dbReference type="CDD" id="cd00158">
    <property type="entry name" value="RHOD"/>
    <property type="match status" value="1"/>
</dbReference>
<dbReference type="InterPro" id="IPR050229">
    <property type="entry name" value="GlpE_sulfurtransferase"/>
</dbReference>
<accession>A0A1D8PBU0</accession>
<evidence type="ECO:0000313" key="3">
    <source>
        <dbReference type="Proteomes" id="UP000176050"/>
    </source>
</evidence>